<dbReference type="SUPFAM" id="SSF53613">
    <property type="entry name" value="Ribokinase-like"/>
    <property type="match status" value="1"/>
</dbReference>
<comment type="catalytic activity">
    <reaction evidence="7">
        <text>D-tagatofuranose 6-phosphate + ATP = D-tagatofuranose 1,6-bisphosphate + ADP + H(+)</text>
        <dbReference type="Rhea" id="RHEA:12420"/>
        <dbReference type="ChEBI" id="CHEBI:15378"/>
        <dbReference type="ChEBI" id="CHEBI:30616"/>
        <dbReference type="ChEBI" id="CHEBI:58694"/>
        <dbReference type="ChEBI" id="CHEBI:58695"/>
        <dbReference type="ChEBI" id="CHEBI:456216"/>
        <dbReference type="EC" id="2.7.1.144"/>
    </reaction>
</comment>
<comment type="catalytic activity">
    <reaction evidence="6 8">
        <text>beta-D-fructose 1-phosphate + ATP = beta-D-fructose 1,6-bisphosphate + ADP + H(+)</text>
        <dbReference type="Rhea" id="RHEA:14213"/>
        <dbReference type="ChEBI" id="CHEBI:15378"/>
        <dbReference type="ChEBI" id="CHEBI:30616"/>
        <dbReference type="ChEBI" id="CHEBI:32966"/>
        <dbReference type="ChEBI" id="CHEBI:138881"/>
        <dbReference type="ChEBI" id="CHEBI:456216"/>
        <dbReference type="EC" id="2.7.1.56"/>
    </reaction>
</comment>
<dbReference type="InterPro" id="IPR011611">
    <property type="entry name" value="PfkB_dom"/>
</dbReference>
<evidence type="ECO:0000256" key="4">
    <source>
        <dbReference type="ARBA" id="ARBA00022777"/>
    </source>
</evidence>
<dbReference type="EMBL" id="JAPYYP010000015">
    <property type="protein sequence ID" value="MDA5109242.1"/>
    <property type="molecule type" value="Genomic_DNA"/>
</dbReference>
<comment type="caution">
    <text evidence="10">The sequence shown here is derived from an EMBL/GenBank/DDBJ whole genome shotgun (WGS) entry which is preliminary data.</text>
</comment>
<dbReference type="RefSeq" id="WP_029100949.1">
    <property type="nucleotide sequence ID" value="NZ_JAPYYP010000015.1"/>
</dbReference>
<dbReference type="Proteomes" id="UP001151071">
    <property type="component" value="Unassembled WGS sequence"/>
</dbReference>
<dbReference type="InterPro" id="IPR029056">
    <property type="entry name" value="Ribokinase-like"/>
</dbReference>
<gene>
    <name evidence="10" type="primary">pfkB</name>
    <name evidence="10" type="ORF">O3V59_12790</name>
</gene>
<evidence type="ECO:0000256" key="8">
    <source>
        <dbReference type="RuleBase" id="RU369061"/>
    </source>
</evidence>
<name>A0A9X3TRL1_9BACL</name>
<comment type="similarity">
    <text evidence="1">Belongs to the carbohydrate kinase pfkB family.</text>
</comment>
<protein>
    <recommendedName>
        <fullName evidence="7">Tagatose-6-phosphate kinase</fullName>
        <ecNumber evidence="7">2.7.1.144</ecNumber>
    </recommendedName>
</protein>
<dbReference type="NCBIfam" id="TIGR03828">
    <property type="entry name" value="pfkB"/>
    <property type="match status" value="1"/>
</dbReference>
<keyword evidence="5 7" id="KW-0067">ATP-binding</keyword>
<evidence type="ECO:0000313" key="10">
    <source>
        <dbReference type="EMBL" id="MDA5109242.1"/>
    </source>
</evidence>
<dbReference type="PROSITE" id="PS00583">
    <property type="entry name" value="PFKB_KINASES_1"/>
    <property type="match status" value="1"/>
</dbReference>
<dbReference type="CDD" id="cd01164">
    <property type="entry name" value="FruK_PfkB_like"/>
    <property type="match status" value="1"/>
</dbReference>
<feature type="domain" description="Carbohydrate kinase PfkB" evidence="9">
    <location>
        <begin position="19"/>
        <end position="286"/>
    </location>
</feature>
<evidence type="ECO:0000313" key="11">
    <source>
        <dbReference type="Proteomes" id="UP001151071"/>
    </source>
</evidence>
<sequence>MIYTVTLNPSIDYHVWVPSLSEGTIHEAHKEWKDAGGKGINVSKVLRLLGVDSTALGFVGGFTGAFIREQVERAGIVHQFLSIEQDSRINIKIKAHTETDISGASPEIPVEALQRLFAQIDRLGPDDYLVLAGSVPKSLPLDIYPTIMKRLRGRGVRVFLDARGEALRSGLSERPFLIKPNHHELGELFGVAISTHDDAIAYGRKALELGAENVIVSMAGQGAVFVNREEAYAARIPERKPVNSIGAGDSMVAGFLYAHTKGWRAEEAFRFAVAAGSTTALSEGFCTHEKIRAFLPEISVIKVE</sequence>
<dbReference type="GO" id="GO:0016052">
    <property type="term" value="P:carbohydrate catabolic process"/>
    <property type="evidence" value="ECO:0007669"/>
    <property type="project" value="UniProtKB-ARBA"/>
</dbReference>
<dbReference type="GO" id="GO:0005524">
    <property type="term" value="F:ATP binding"/>
    <property type="evidence" value="ECO:0007669"/>
    <property type="project" value="UniProtKB-UniRule"/>
</dbReference>
<keyword evidence="4 8" id="KW-0418">Kinase</keyword>
<keyword evidence="7" id="KW-0423">Lactose metabolism</keyword>
<accession>A0A9X3TRL1</accession>
<evidence type="ECO:0000256" key="3">
    <source>
        <dbReference type="ARBA" id="ARBA00022741"/>
    </source>
</evidence>
<dbReference type="EC" id="2.7.1.144" evidence="7"/>
<keyword evidence="11" id="KW-1185">Reference proteome</keyword>
<dbReference type="InterPro" id="IPR022463">
    <property type="entry name" value="1-PFruKinase"/>
</dbReference>
<dbReference type="PIRSF" id="PIRSF000535">
    <property type="entry name" value="1PFK/6PFK/LacC"/>
    <property type="match status" value="1"/>
</dbReference>
<dbReference type="Gene3D" id="3.40.1190.20">
    <property type="match status" value="1"/>
</dbReference>
<dbReference type="FunFam" id="3.40.1190.20:FF:000001">
    <property type="entry name" value="Phosphofructokinase"/>
    <property type="match status" value="1"/>
</dbReference>
<dbReference type="GO" id="GO:0009024">
    <property type="term" value="F:tagatose-6-phosphate kinase activity"/>
    <property type="evidence" value="ECO:0007669"/>
    <property type="project" value="UniProtKB-EC"/>
</dbReference>
<dbReference type="Pfam" id="PF00294">
    <property type="entry name" value="PfkB"/>
    <property type="match status" value="1"/>
</dbReference>
<comment type="similarity">
    <text evidence="7">Belongs to the carbohydrate kinase PfkB family. LacC subfamily.</text>
</comment>
<keyword evidence="3 7" id="KW-0547">Nucleotide-binding</keyword>
<evidence type="ECO:0000256" key="7">
    <source>
        <dbReference type="PIRNR" id="PIRNR000535"/>
    </source>
</evidence>
<dbReference type="AlphaFoldDB" id="A0A9X3TRL1"/>
<dbReference type="InterPro" id="IPR002173">
    <property type="entry name" value="Carboh/pur_kinase_PfkB_CS"/>
</dbReference>
<proteinExistence type="inferred from homology"/>
<evidence type="ECO:0000256" key="1">
    <source>
        <dbReference type="ARBA" id="ARBA00005380"/>
    </source>
</evidence>
<dbReference type="PROSITE" id="PS00584">
    <property type="entry name" value="PFKB_KINASES_2"/>
    <property type="match status" value="1"/>
</dbReference>
<dbReference type="NCBIfam" id="TIGR03168">
    <property type="entry name" value="1-PFK"/>
    <property type="match status" value="1"/>
</dbReference>
<evidence type="ECO:0000259" key="9">
    <source>
        <dbReference type="Pfam" id="PF00294"/>
    </source>
</evidence>
<dbReference type="GO" id="GO:0008662">
    <property type="term" value="F:1-phosphofructokinase activity"/>
    <property type="evidence" value="ECO:0007669"/>
    <property type="project" value="UniProtKB-UniRule"/>
</dbReference>
<comment type="function">
    <text evidence="8">Catalyzes the ATP-dependent phosphorylation of fructose-l-phosphate to fructose-l,6-bisphosphate.</text>
</comment>
<evidence type="ECO:0000256" key="5">
    <source>
        <dbReference type="ARBA" id="ARBA00022840"/>
    </source>
</evidence>
<dbReference type="GO" id="GO:0005988">
    <property type="term" value="P:lactose metabolic process"/>
    <property type="evidence" value="ECO:0007669"/>
    <property type="project" value="UniProtKB-KW"/>
</dbReference>
<dbReference type="PANTHER" id="PTHR46566:SF1">
    <property type="entry name" value="1-PHOSPHOFRUCTOKINASE"/>
    <property type="match status" value="1"/>
</dbReference>
<dbReference type="PANTHER" id="PTHR46566">
    <property type="entry name" value="1-PHOSPHOFRUCTOKINASE-RELATED"/>
    <property type="match status" value="1"/>
</dbReference>
<comment type="pathway">
    <text evidence="7">Carbohydrate metabolism; D-tagatose 6-phosphate degradation; D-glyceraldehyde 3-phosphate and glycerone phosphate from D-tagatose 6-phosphate: step 1/2.</text>
</comment>
<dbReference type="GO" id="GO:0005829">
    <property type="term" value="C:cytosol"/>
    <property type="evidence" value="ECO:0007669"/>
    <property type="project" value="TreeGrafter"/>
</dbReference>
<organism evidence="10 11">
    <name type="scientific">Brevibacillus thermoruber</name>
    <dbReference type="NCBI Taxonomy" id="33942"/>
    <lineage>
        <taxon>Bacteria</taxon>
        <taxon>Bacillati</taxon>
        <taxon>Bacillota</taxon>
        <taxon>Bacilli</taxon>
        <taxon>Bacillales</taxon>
        <taxon>Paenibacillaceae</taxon>
        <taxon>Brevibacillus</taxon>
    </lineage>
</organism>
<dbReference type="InterPro" id="IPR017583">
    <property type="entry name" value="Tagatose/fructose_Pkinase"/>
</dbReference>
<evidence type="ECO:0000256" key="2">
    <source>
        <dbReference type="ARBA" id="ARBA00022679"/>
    </source>
</evidence>
<keyword evidence="2 7" id="KW-0808">Transferase</keyword>
<reference evidence="10" key="1">
    <citation type="submission" date="2022-12" db="EMBL/GenBank/DDBJ databases">
        <title>Draft genome sequence of the thermophilic strain Brevibacillus thermoruber HT42, isolated from Los Humeros, Puebla, Mexico, with biotechnological potential.</title>
        <authorList>
            <person name="Lara Sanchez J."/>
            <person name="Solis Palacios R."/>
            <person name="Bustos Baena A.S."/>
            <person name="Ruz Baez A.E."/>
            <person name="Espinosa Luna G."/>
            <person name="Oliart Ros R.M."/>
        </authorList>
    </citation>
    <scope>NUCLEOTIDE SEQUENCE</scope>
    <source>
        <strain evidence="10">HT42</strain>
    </source>
</reference>
<evidence type="ECO:0000256" key="6">
    <source>
        <dbReference type="ARBA" id="ARBA00047745"/>
    </source>
</evidence>
<dbReference type="GO" id="GO:0044281">
    <property type="term" value="P:small molecule metabolic process"/>
    <property type="evidence" value="ECO:0007669"/>
    <property type="project" value="UniProtKB-ARBA"/>
</dbReference>